<evidence type="ECO:0000256" key="1">
    <source>
        <dbReference type="ARBA" id="ARBA00008031"/>
    </source>
</evidence>
<dbReference type="GO" id="GO:0016854">
    <property type="term" value="F:racemase and epimerase activity"/>
    <property type="evidence" value="ECO:0007669"/>
    <property type="project" value="UniProtKB-ARBA"/>
</dbReference>
<dbReference type="SUPFAM" id="SSF51604">
    <property type="entry name" value="Enolase C-terminal domain-like"/>
    <property type="match status" value="1"/>
</dbReference>
<dbReference type="SUPFAM" id="SSF54826">
    <property type="entry name" value="Enolase N-terminal domain-like"/>
    <property type="match status" value="1"/>
</dbReference>
<dbReference type="eggNOG" id="COG4948">
    <property type="taxonomic scope" value="Bacteria"/>
</dbReference>
<reference evidence="4 5" key="1">
    <citation type="submission" date="2014-09" db="EMBL/GenBank/DDBJ databases">
        <title>Sporocytophaga myxococcoides PG-01 genome sequencing.</title>
        <authorList>
            <person name="Liu L."/>
            <person name="Gao P.J."/>
            <person name="Chen G.J."/>
            <person name="Wang L.S."/>
        </authorList>
    </citation>
    <scope>NUCLEOTIDE SEQUENCE [LARGE SCALE GENOMIC DNA]</scope>
    <source>
        <strain evidence="4 5">PG-01</strain>
    </source>
</reference>
<comment type="similarity">
    <text evidence="1">Belongs to the mandelate racemase/muconate lactonizing enzyme family.</text>
</comment>
<dbReference type="PANTHER" id="PTHR48080:SF3">
    <property type="entry name" value="ENOLASE SUPERFAMILY MEMBER DDB_G0284701"/>
    <property type="match status" value="1"/>
</dbReference>
<protein>
    <recommendedName>
        <fullName evidence="3">Mandelate racemase/muconate lactonizing enzyme C-terminal domain-containing protein</fullName>
    </recommendedName>
</protein>
<evidence type="ECO:0000313" key="4">
    <source>
        <dbReference type="EMBL" id="GAL85393.1"/>
    </source>
</evidence>
<dbReference type="PANTHER" id="PTHR48080">
    <property type="entry name" value="D-GALACTONATE DEHYDRATASE-RELATED"/>
    <property type="match status" value="1"/>
</dbReference>
<sequence length="331" mass="38205">MITWTIEEKHLILKYNWKISRSESVTKNNFFVHISDGPHSGSGEVAPNIRYGETPQLVKDQFDFFLKNGASAIKSLDDLQNLLNFTQICNSLRFGIESAYIHFLSKIQNLPVYSFLGLDEPKNIFTAYTLPIMQIGEIQSFYKHHQLERFKYLKLKINSENGFDLLKEVRKLSAQSIMIDANESWQNVEELIKFLEKIKKDNIVFVEQPLPYNFEEEYKYLKQNSTLDIYADESITDKADFSNLSEQFHGINMKLMKSGGYLNGIRLLKDAKKHGLKTMIGCMIETSLGISSAMNLCSLTDYNDLDGFFIIDNEPFNLLTEKKGQLFYSKT</sequence>
<dbReference type="EMBL" id="BBLT01000005">
    <property type="protein sequence ID" value="GAL85393.1"/>
    <property type="molecule type" value="Genomic_DNA"/>
</dbReference>
<dbReference type="SMART" id="SM00922">
    <property type="entry name" value="MR_MLE"/>
    <property type="match status" value="1"/>
</dbReference>
<dbReference type="STRING" id="153721.MYP_2622"/>
<dbReference type="InterPro" id="IPR036849">
    <property type="entry name" value="Enolase-like_C_sf"/>
</dbReference>
<proteinExistence type="inferred from homology"/>
<dbReference type="AlphaFoldDB" id="A0A098LGZ3"/>
<dbReference type="InterPro" id="IPR034593">
    <property type="entry name" value="DgoD-like"/>
</dbReference>
<dbReference type="InterPro" id="IPR013342">
    <property type="entry name" value="Mandelate_racemase_C"/>
</dbReference>
<evidence type="ECO:0000313" key="5">
    <source>
        <dbReference type="Proteomes" id="UP000030185"/>
    </source>
</evidence>
<dbReference type="Proteomes" id="UP000030185">
    <property type="component" value="Unassembled WGS sequence"/>
</dbReference>
<dbReference type="Gene3D" id="3.30.390.10">
    <property type="entry name" value="Enolase-like, N-terminal domain"/>
    <property type="match status" value="1"/>
</dbReference>
<comment type="caution">
    <text evidence="4">The sequence shown here is derived from an EMBL/GenBank/DDBJ whole genome shotgun (WGS) entry which is preliminary data.</text>
</comment>
<feature type="domain" description="Mandelate racemase/muconate lactonizing enzyme C-terminal" evidence="3">
    <location>
        <begin position="135"/>
        <end position="228"/>
    </location>
</feature>
<gene>
    <name evidence="4" type="ORF">MYP_2622</name>
</gene>
<name>A0A098LGZ3_9BACT</name>
<dbReference type="InterPro" id="IPR029017">
    <property type="entry name" value="Enolase-like_N"/>
</dbReference>
<dbReference type="Gene3D" id="3.20.20.120">
    <property type="entry name" value="Enolase-like C-terminal domain"/>
    <property type="match status" value="1"/>
</dbReference>
<keyword evidence="2" id="KW-0479">Metal-binding</keyword>
<keyword evidence="5" id="KW-1185">Reference proteome</keyword>
<dbReference type="InterPro" id="IPR029065">
    <property type="entry name" value="Enolase_C-like"/>
</dbReference>
<dbReference type="Pfam" id="PF13378">
    <property type="entry name" value="MR_MLE_C"/>
    <property type="match status" value="1"/>
</dbReference>
<dbReference type="GO" id="GO:0046872">
    <property type="term" value="F:metal ion binding"/>
    <property type="evidence" value="ECO:0007669"/>
    <property type="project" value="UniProtKB-KW"/>
</dbReference>
<accession>A0A098LGZ3</accession>
<evidence type="ECO:0000259" key="3">
    <source>
        <dbReference type="SMART" id="SM00922"/>
    </source>
</evidence>
<evidence type="ECO:0000256" key="2">
    <source>
        <dbReference type="ARBA" id="ARBA00022723"/>
    </source>
</evidence>
<organism evidence="4 5">
    <name type="scientific">Sporocytophaga myxococcoides</name>
    <dbReference type="NCBI Taxonomy" id="153721"/>
    <lineage>
        <taxon>Bacteria</taxon>
        <taxon>Pseudomonadati</taxon>
        <taxon>Bacteroidota</taxon>
        <taxon>Cytophagia</taxon>
        <taxon>Cytophagales</taxon>
        <taxon>Cytophagaceae</taxon>
        <taxon>Sporocytophaga</taxon>
    </lineage>
</organism>